<proteinExistence type="predicted"/>
<evidence type="ECO:0000313" key="5">
    <source>
        <dbReference type="EMBL" id="KAI5065178.1"/>
    </source>
</evidence>
<dbReference type="InterPro" id="IPR038969">
    <property type="entry name" value="FEN"/>
</dbReference>
<dbReference type="Gene3D" id="3.40.50.1010">
    <property type="entry name" value="5'-nuclease"/>
    <property type="match status" value="1"/>
</dbReference>
<dbReference type="SUPFAM" id="SSF88723">
    <property type="entry name" value="PIN domain-like"/>
    <property type="match status" value="1"/>
</dbReference>
<dbReference type="InterPro" id="IPR036279">
    <property type="entry name" value="5-3_exonuclease_C_sf"/>
</dbReference>
<dbReference type="InterPro" id="IPR029060">
    <property type="entry name" value="PIN-like_dom_sf"/>
</dbReference>
<reference evidence="5" key="1">
    <citation type="submission" date="2021-01" db="EMBL/GenBank/DDBJ databases">
        <title>Adiantum capillus-veneris genome.</title>
        <authorList>
            <person name="Fang Y."/>
            <person name="Liao Q."/>
        </authorList>
    </citation>
    <scope>NUCLEOTIDE SEQUENCE</scope>
    <source>
        <strain evidence="5">H3</strain>
        <tissue evidence="5">Leaf</tissue>
    </source>
</reference>
<dbReference type="Gene3D" id="1.10.150.20">
    <property type="entry name" value="5' to 3' exonuclease, C-terminal subdomain"/>
    <property type="match status" value="1"/>
</dbReference>
<dbReference type="Pfam" id="PF01367">
    <property type="entry name" value="5_3_exonuc"/>
    <property type="match status" value="1"/>
</dbReference>
<dbReference type="CDD" id="cd09898">
    <property type="entry name" value="H3TH_53EXO"/>
    <property type="match status" value="1"/>
</dbReference>
<dbReference type="InterPro" id="IPR008918">
    <property type="entry name" value="HhH2"/>
</dbReference>
<dbReference type="InterPro" id="IPR020046">
    <property type="entry name" value="5-3_exonucl_a-hlix_arch_N"/>
</dbReference>
<evidence type="ECO:0000259" key="4">
    <source>
        <dbReference type="SMART" id="SM00475"/>
    </source>
</evidence>
<evidence type="ECO:0000256" key="1">
    <source>
        <dbReference type="ARBA" id="ARBA00022722"/>
    </source>
</evidence>
<dbReference type="InterPro" id="IPR020045">
    <property type="entry name" value="DNA_polI_H3TH"/>
</dbReference>
<evidence type="ECO:0000313" key="6">
    <source>
        <dbReference type="Proteomes" id="UP000886520"/>
    </source>
</evidence>
<evidence type="ECO:0000256" key="3">
    <source>
        <dbReference type="ARBA" id="ARBA00023125"/>
    </source>
</evidence>
<name>A0A9D4UCV5_ADICA</name>
<dbReference type="FunFam" id="1.10.150.20:FF:000003">
    <property type="entry name" value="DNA polymerase I"/>
    <property type="match status" value="1"/>
</dbReference>
<feature type="domain" description="5'-3' exonuclease" evidence="4">
    <location>
        <begin position="50"/>
        <end position="321"/>
    </location>
</feature>
<dbReference type="GO" id="GO:0017108">
    <property type="term" value="F:5'-flap endonuclease activity"/>
    <property type="evidence" value="ECO:0007669"/>
    <property type="project" value="InterPro"/>
</dbReference>
<dbReference type="EMBL" id="JABFUD020000019">
    <property type="protein sequence ID" value="KAI5065178.1"/>
    <property type="molecule type" value="Genomic_DNA"/>
</dbReference>
<dbReference type="SUPFAM" id="SSF47807">
    <property type="entry name" value="5' to 3' exonuclease, C-terminal subdomain"/>
    <property type="match status" value="1"/>
</dbReference>
<comment type="caution">
    <text evidence="5">The sequence shown here is derived from an EMBL/GenBank/DDBJ whole genome shotgun (WGS) entry which is preliminary data.</text>
</comment>
<dbReference type="SMART" id="SM00475">
    <property type="entry name" value="53EXOc"/>
    <property type="match status" value="1"/>
</dbReference>
<dbReference type="GO" id="GO:0003677">
    <property type="term" value="F:DNA binding"/>
    <property type="evidence" value="ECO:0007669"/>
    <property type="project" value="UniProtKB-KW"/>
</dbReference>
<dbReference type="GO" id="GO:0033567">
    <property type="term" value="P:DNA replication, Okazaki fragment processing"/>
    <property type="evidence" value="ECO:0007669"/>
    <property type="project" value="InterPro"/>
</dbReference>
<dbReference type="SMART" id="SM00279">
    <property type="entry name" value="HhH2"/>
    <property type="match status" value="1"/>
</dbReference>
<protein>
    <recommendedName>
        <fullName evidence="4">5'-3' exonuclease domain-containing protein</fullName>
    </recommendedName>
</protein>
<dbReference type="InterPro" id="IPR002421">
    <property type="entry name" value="5-3_exonuclease"/>
</dbReference>
<dbReference type="GO" id="GO:0008409">
    <property type="term" value="F:5'-3' exonuclease activity"/>
    <property type="evidence" value="ECO:0007669"/>
    <property type="project" value="InterPro"/>
</dbReference>
<dbReference type="PANTHER" id="PTHR42646:SF2">
    <property type="entry name" value="5'-3' EXONUCLEASE FAMILY PROTEIN"/>
    <property type="match status" value="1"/>
</dbReference>
<accession>A0A9D4UCV5</accession>
<dbReference type="PANTHER" id="PTHR42646">
    <property type="entry name" value="FLAP ENDONUCLEASE XNI"/>
    <property type="match status" value="1"/>
</dbReference>
<keyword evidence="6" id="KW-1185">Reference proteome</keyword>
<evidence type="ECO:0000256" key="2">
    <source>
        <dbReference type="ARBA" id="ARBA00022801"/>
    </source>
</evidence>
<dbReference type="Proteomes" id="UP000886520">
    <property type="component" value="Chromosome 19"/>
</dbReference>
<dbReference type="Pfam" id="PF02739">
    <property type="entry name" value="5_3_exonuc_N"/>
    <property type="match status" value="1"/>
</dbReference>
<dbReference type="AlphaFoldDB" id="A0A9D4UCV5"/>
<keyword evidence="3" id="KW-0238">DNA-binding</keyword>
<sequence length="361" mass="40400">MPALSFSSVSSFKPEKKQIAALPDDQPLVQNSTALSITYQPEEVSSSKRKRLILIDGKAVVYRAYYKLMARLQHGELMNDTSGDSDWVLTVFTALSTVLKTFELTPSHIVVIFDHEGLTFRHTMFSDYKLNRSPTPDTVRQSLRYIKPALAAMGVRTVEIAGVEADDVIATLAVSAIKADAKVRVLSPDKDFFQLISPSLRLLRFVPRGSGIVSFGLEEFHARFGDLSPSQFVDILALMGDKIDNIPGVSGIGEKTAVKLLQVYGNLENLIKERNNVKGKRASNGLMTDKGEVFLSKRLVTLRTDLPHYIVPYSLDDFLYKQPQDGGQHFLNLVKAMGSFVEGPFVNDLERRTKKLWRRYL</sequence>
<dbReference type="OrthoDB" id="275278at2759"/>
<keyword evidence="1" id="KW-0540">Nuclease</keyword>
<organism evidence="5 6">
    <name type="scientific">Adiantum capillus-veneris</name>
    <name type="common">Maidenhair fern</name>
    <dbReference type="NCBI Taxonomy" id="13818"/>
    <lineage>
        <taxon>Eukaryota</taxon>
        <taxon>Viridiplantae</taxon>
        <taxon>Streptophyta</taxon>
        <taxon>Embryophyta</taxon>
        <taxon>Tracheophyta</taxon>
        <taxon>Polypodiopsida</taxon>
        <taxon>Polypodiidae</taxon>
        <taxon>Polypodiales</taxon>
        <taxon>Pteridineae</taxon>
        <taxon>Pteridaceae</taxon>
        <taxon>Vittarioideae</taxon>
        <taxon>Adiantum</taxon>
    </lineage>
</organism>
<gene>
    <name evidence="5" type="ORF">GOP47_0019873</name>
</gene>
<keyword evidence="2" id="KW-0378">Hydrolase</keyword>
<dbReference type="CDD" id="cd09859">
    <property type="entry name" value="PIN_53EXO"/>
    <property type="match status" value="1"/>
</dbReference>